<dbReference type="GO" id="GO:0008716">
    <property type="term" value="F:D-alanine-D-alanine ligase activity"/>
    <property type="evidence" value="ECO:0007669"/>
    <property type="project" value="UniProtKB-UniRule"/>
</dbReference>
<evidence type="ECO:0000256" key="25">
    <source>
        <dbReference type="PIRSR" id="PIRSR039102-3"/>
    </source>
</evidence>
<sequence length="350" mass="39303">MSNSKINIALFFGGRSAEHEVSILSARSIYNAFSKEKYKIYPIAISKQGYFISPAESEAILFGEQKKVPEINRKNILDQEILNILENKIDLVFPVLHGPYGEDGKIQGFLDTLNIKYVGCDLLASAVGMDKAVMKEIFSYYNIPQSEFRILKKEDVNKQKLPKLFQKLADDLKRPFFIKPANMGSSIGISKVKELSSFKAALKEAFKYDNKLIIESSVEGREIESAVLGSGDQIQVSAAGEIISTHDFYDYQAKYKDQSTELIIPAEISEANKEKIKELSIRAFKAIGAAGISRLDFFVNEKENIILINEINTMPGFTQFSMYPLLFKEVGISYMELLDELVNIALAEAK</sequence>
<dbReference type="EC" id="6.3.2.4" evidence="6 22"/>
<dbReference type="InterPro" id="IPR011761">
    <property type="entry name" value="ATP-grasp"/>
</dbReference>
<comment type="pathway">
    <text evidence="18">Glycan biosynthesis.</text>
</comment>
<comment type="catalytic activity">
    <reaction evidence="17 22">
        <text>2 D-alanine + ATP = D-alanyl-D-alanine + ADP + phosphate + H(+)</text>
        <dbReference type="Rhea" id="RHEA:11224"/>
        <dbReference type="ChEBI" id="CHEBI:15378"/>
        <dbReference type="ChEBI" id="CHEBI:30616"/>
        <dbReference type="ChEBI" id="CHEBI:43474"/>
        <dbReference type="ChEBI" id="CHEBI:57416"/>
        <dbReference type="ChEBI" id="CHEBI:57822"/>
        <dbReference type="ChEBI" id="CHEBI:456216"/>
        <dbReference type="EC" id="6.3.2.4"/>
    </reaction>
</comment>
<evidence type="ECO:0000256" key="23">
    <source>
        <dbReference type="PIRSR" id="PIRSR039102-1"/>
    </source>
</evidence>
<evidence type="ECO:0000256" key="8">
    <source>
        <dbReference type="ARBA" id="ARBA00022598"/>
    </source>
</evidence>
<dbReference type="InterPro" id="IPR011127">
    <property type="entry name" value="Dala_Dala_lig_N"/>
</dbReference>
<feature type="binding site" evidence="25">
    <location>
        <position position="310"/>
    </location>
    <ligand>
        <name>Mg(2+)</name>
        <dbReference type="ChEBI" id="CHEBI:18420"/>
        <label>1</label>
    </ligand>
</feature>
<feature type="binding site" evidence="24">
    <location>
        <begin position="185"/>
        <end position="186"/>
    </location>
    <ligand>
        <name>ATP</name>
        <dbReference type="ChEBI" id="CHEBI:30616"/>
    </ligand>
</feature>
<organism evidence="28 31">
    <name type="scientific">Halanaerobium congolense</name>
    <dbReference type="NCBI Taxonomy" id="54121"/>
    <lineage>
        <taxon>Bacteria</taxon>
        <taxon>Bacillati</taxon>
        <taxon>Bacillota</taxon>
        <taxon>Clostridia</taxon>
        <taxon>Halanaerobiales</taxon>
        <taxon>Halanaerobiaceae</taxon>
        <taxon>Halanaerobium</taxon>
    </lineage>
</organism>
<evidence type="ECO:0000259" key="27">
    <source>
        <dbReference type="PROSITE" id="PS50975"/>
    </source>
</evidence>
<dbReference type="InterPro" id="IPR000291">
    <property type="entry name" value="D-Ala_lig_Van_CS"/>
</dbReference>
<evidence type="ECO:0000256" key="9">
    <source>
        <dbReference type="ARBA" id="ARBA00022723"/>
    </source>
</evidence>
<evidence type="ECO:0000313" key="29">
    <source>
        <dbReference type="EMBL" id="SDI09774.1"/>
    </source>
</evidence>
<reference evidence="29 30" key="2">
    <citation type="submission" date="2016-10" db="EMBL/GenBank/DDBJ databases">
        <authorList>
            <person name="de Groot N.N."/>
        </authorList>
    </citation>
    <scope>NUCLEOTIDE SEQUENCE [LARGE SCALE GENOMIC DNA]</scope>
    <source>
        <strain evidence="29 30">WG7</strain>
    </source>
</reference>
<name>A0A1G6HL25_9FIRM</name>
<proteinExistence type="inferred from homology"/>
<keyword evidence="7 22" id="KW-0963">Cytoplasm</keyword>
<evidence type="ECO:0000256" key="21">
    <source>
        <dbReference type="ARBA" id="ARBA00077154"/>
    </source>
</evidence>
<keyword evidence="10 24" id="KW-0547">Nucleotide-binding</keyword>
<feature type="binding site" evidence="24">
    <location>
        <begin position="215"/>
        <end position="222"/>
    </location>
    <ligand>
        <name>ATP</name>
        <dbReference type="ChEBI" id="CHEBI:30616"/>
    </ligand>
</feature>
<evidence type="ECO:0000256" key="14">
    <source>
        <dbReference type="ARBA" id="ARBA00022984"/>
    </source>
</evidence>
<feature type="binding site" evidence="25">
    <location>
        <position position="296"/>
    </location>
    <ligand>
        <name>Mg(2+)</name>
        <dbReference type="ChEBI" id="CHEBI:18420"/>
        <label>1</label>
    </ligand>
</feature>
<dbReference type="EMBL" id="FNEH01000001">
    <property type="protein sequence ID" value="SDI09774.1"/>
    <property type="molecule type" value="Genomic_DNA"/>
</dbReference>
<feature type="active site" evidence="23">
    <location>
        <position position="185"/>
    </location>
</feature>
<dbReference type="Gene3D" id="3.30.470.20">
    <property type="entry name" value="ATP-grasp fold, B domain"/>
    <property type="match status" value="1"/>
</dbReference>
<keyword evidence="12 25" id="KW-0460">Magnesium</keyword>
<comment type="cofactor">
    <cofactor evidence="1">
        <name>Mn(2+)</name>
        <dbReference type="ChEBI" id="CHEBI:29035"/>
    </cofactor>
</comment>
<dbReference type="SUPFAM" id="SSF56059">
    <property type="entry name" value="Glutathione synthetase ATP-binding domain-like"/>
    <property type="match status" value="1"/>
</dbReference>
<dbReference type="FunFam" id="3.30.470.20:FF:000008">
    <property type="entry name" value="D-alanine--D-alanine ligase"/>
    <property type="match status" value="1"/>
</dbReference>
<dbReference type="GO" id="GO:0046872">
    <property type="term" value="F:metal ion binding"/>
    <property type="evidence" value="ECO:0007669"/>
    <property type="project" value="UniProtKB-KW"/>
</dbReference>
<evidence type="ECO:0000256" key="6">
    <source>
        <dbReference type="ARBA" id="ARBA00012216"/>
    </source>
</evidence>
<dbReference type="Pfam" id="PF01820">
    <property type="entry name" value="Dala_Dala_lig_N"/>
    <property type="match status" value="1"/>
</dbReference>
<dbReference type="Gene3D" id="3.40.50.20">
    <property type="match status" value="1"/>
</dbReference>
<evidence type="ECO:0000313" key="30">
    <source>
        <dbReference type="Proteomes" id="UP000198945"/>
    </source>
</evidence>
<dbReference type="Proteomes" id="UP000198945">
    <property type="component" value="Unassembled WGS sequence"/>
</dbReference>
<keyword evidence="11 26" id="KW-0067">ATP-binding</keyword>
<keyword evidence="9 25" id="KW-0479">Metal-binding</keyword>
<dbReference type="UniPathway" id="UPA00219"/>
<evidence type="ECO:0000256" key="22">
    <source>
        <dbReference type="HAMAP-Rule" id="MF_00047"/>
    </source>
</evidence>
<evidence type="ECO:0000256" key="19">
    <source>
        <dbReference type="ARBA" id="ARBA00068427"/>
    </source>
</evidence>
<dbReference type="GO" id="GO:0009252">
    <property type="term" value="P:peptidoglycan biosynthetic process"/>
    <property type="evidence" value="ECO:0007669"/>
    <property type="project" value="UniProtKB-UniRule"/>
</dbReference>
<feature type="active site" evidence="23">
    <location>
        <position position="18"/>
    </location>
</feature>
<evidence type="ECO:0000256" key="15">
    <source>
        <dbReference type="ARBA" id="ARBA00023211"/>
    </source>
</evidence>
<comment type="pathway">
    <text evidence="4 22">Cell wall biogenesis; peptidoglycan biosynthesis.</text>
</comment>
<keyword evidence="16 22" id="KW-0961">Cell wall biogenesis/degradation</keyword>
<evidence type="ECO:0000256" key="4">
    <source>
        <dbReference type="ARBA" id="ARBA00004752"/>
    </source>
</evidence>
<accession>A0A1G6HL25</accession>
<evidence type="ECO:0000256" key="1">
    <source>
        <dbReference type="ARBA" id="ARBA00001936"/>
    </source>
</evidence>
<comment type="similarity">
    <text evidence="5 22">Belongs to the D-alanine--D-alanine ligase family.</text>
</comment>
<evidence type="ECO:0000313" key="31">
    <source>
        <dbReference type="Proteomes" id="UP000324896"/>
    </source>
</evidence>
<evidence type="ECO:0000256" key="3">
    <source>
        <dbReference type="ARBA" id="ARBA00004496"/>
    </source>
</evidence>
<dbReference type="PANTHER" id="PTHR23132">
    <property type="entry name" value="D-ALANINE--D-ALANINE LIGASE"/>
    <property type="match status" value="1"/>
</dbReference>
<dbReference type="Gene3D" id="3.30.1490.20">
    <property type="entry name" value="ATP-grasp fold, A domain"/>
    <property type="match status" value="1"/>
</dbReference>
<evidence type="ECO:0000256" key="24">
    <source>
        <dbReference type="PIRSR" id="PIRSR039102-2"/>
    </source>
</evidence>
<feature type="binding site" evidence="25">
    <location>
        <position position="312"/>
    </location>
    <ligand>
        <name>Mg(2+)</name>
        <dbReference type="ChEBI" id="CHEBI:18420"/>
        <label>2</label>
    </ligand>
</feature>
<dbReference type="HAMAP" id="MF_00047">
    <property type="entry name" value="Dala_Dala_lig"/>
    <property type="match status" value="1"/>
</dbReference>
<keyword evidence="14 22" id="KW-0573">Peptidoglycan synthesis</keyword>
<dbReference type="EMBL" id="FMYT01000001">
    <property type="protein sequence ID" value="SDB94949.1"/>
    <property type="molecule type" value="Genomic_DNA"/>
</dbReference>
<feature type="binding site" evidence="24">
    <location>
        <position position="131"/>
    </location>
    <ligand>
        <name>ATP</name>
        <dbReference type="ChEBI" id="CHEBI:30616"/>
    </ligand>
</feature>
<evidence type="ECO:0000256" key="17">
    <source>
        <dbReference type="ARBA" id="ARBA00047614"/>
    </source>
</evidence>
<keyword evidence="15 25" id="KW-0464">Manganese</keyword>
<feature type="active site" evidence="23">
    <location>
        <position position="321"/>
    </location>
</feature>
<dbReference type="GO" id="GO:0008360">
    <property type="term" value="P:regulation of cell shape"/>
    <property type="evidence" value="ECO:0007669"/>
    <property type="project" value="UniProtKB-KW"/>
</dbReference>
<evidence type="ECO:0000256" key="11">
    <source>
        <dbReference type="ARBA" id="ARBA00022840"/>
    </source>
</evidence>
<dbReference type="GO" id="GO:0005829">
    <property type="term" value="C:cytosol"/>
    <property type="evidence" value="ECO:0007669"/>
    <property type="project" value="TreeGrafter"/>
</dbReference>
<dbReference type="InterPro" id="IPR005905">
    <property type="entry name" value="D_ala_D_ala"/>
</dbReference>
<dbReference type="RefSeq" id="WP_089716497.1">
    <property type="nucleotide sequence ID" value="NZ_FMYT01000001.1"/>
</dbReference>
<evidence type="ECO:0000313" key="28">
    <source>
        <dbReference type="EMBL" id="SDB94949.1"/>
    </source>
</evidence>
<comment type="cofactor">
    <cofactor evidence="25">
        <name>Mg(2+)</name>
        <dbReference type="ChEBI" id="CHEBI:18420"/>
    </cofactor>
    <cofactor evidence="25">
        <name>Mn(2+)</name>
        <dbReference type="ChEBI" id="CHEBI:29035"/>
    </cofactor>
    <text evidence="25">Binds 2 magnesium or manganese ions per subunit.</text>
</comment>
<feature type="binding site" evidence="25">
    <location>
        <position position="310"/>
    </location>
    <ligand>
        <name>Mg(2+)</name>
        <dbReference type="ChEBI" id="CHEBI:18420"/>
        <label>2</label>
    </ligand>
</feature>
<dbReference type="PROSITE" id="PS00844">
    <property type="entry name" value="DALA_DALA_LIGASE_2"/>
    <property type="match status" value="1"/>
</dbReference>
<feature type="binding site" evidence="24">
    <location>
        <begin position="177"/>
        <end position="179"/>
    </location>
    <ligand>
        <name>ATP</name>
        <dbReference type="ChEBI" id="CHEBI:30616"/>
    </ligand>
</feature>
<dbReference type="InterPro" id="IPR011095">
    <property type="entry name" value="Dala_Dala_lig_C"/>
</dbReference>
<dbReference type="FunFam" id="3.30.1490.20:FF:000007">
    <property type="entry name" value="D-alanine--D-alanine ligase"/>
    <property type="match status" value="1"/>
</dbReference>
<evidence type="ECO:0000256" key="12">
    <source>
        <dbReference type="ARBA" id="ARBA00022842"/>
    </source>
</evidence>
<dbReference type="InterPro" id="IPR013815">
    <property type="entry name" value="ATP_grasp_subdomain_1"/>
</dbReference>
<evidence type="ECO:0000256" key="7">
    <source>
        <dbReference type="ARBA" id="ARBA00022490"/>
    </source>
</evidence>
<comment type="function">
    <text evidence="2 22">Cell wall formation.</text>
</comment>
<dbReference type="NCBIfam" id="NF002378">
    <property type="entry name" value="PRK01372.1"/>
    <property type="match status" value="1"/>
</dbReference>
<dbReference type="NCBIfam" id="TIGR01205">
    <property type="entry name" value="D_ala_D_alaTIGR"/>
    <property type="match status" value="1"/>
</dbReference>
<feature type="domain" description="ATP-grasp" evidence="27">
    <location>
        <begin position="135"/>
        <end position="343"/>
    </location>
</feature>
<evidence type="ECO:0000256" key="18">
    <source>
        <dbReference type="ARBA" id="ARBA00060592"/>
    </source>
</evidence>
<comment type="subcellular location">
    <subcellularLocation>
        <location evidence="3 22">Cytoplasm</location>
    </subcellularLocation>
</comment>
<dbReference type="AlphaFoldDB" id="A0A1G6HL25"/>
<feature type="binding site" evidence="24">
    <location>
        <begin position="309"/>
        <end position="310"/>
    </location>
    <ligand>
        <name>ATP</name>
        <dbReference type="ChEBI" id="CHEBI:30616"/>
    </ligand>
</feature>
<gene>
    <name evidence="22" type="primary">ddl</name>
    <name evidence="28" type="ORF">SAMN04488597_10112</name>
    <name evidence="29" type="ORF">SAMN04515654_101262</name>
</gene>
<keyword evidence="13 22" id="KW-0133">Cell shape</keyword>
<dbReference type="GO" id="GO:0071555">
    <property type="term" value="P:cell wall organization"/>
    <property type="evidence" value="ECO:0007669"/>
    <property type="project" value="UniProtKB-KW"/>
</dbReference>
<dbReference type="InterPro" id="IPR016185">
    <property type="entry name" value="PreATP-grasp_dom_sf"/>
</dbReference>
<dbReference type="SUPFAM" id="SSF52440">
    <property type="entry name" value="PreATP-grasp domain"/>
    <property type="match status" value="1"/>
</dbReference>
<evidence type="ECO:0000256" key="5">
    <source>
        <dbReference type="ARBA" id="ARBA00010871"/>
    </source>
</evidence>
<evidence type="ECO:0000256" key="26">
    <source>
        <dbReference type="PROSITE-ProRule" id="PRU00409"/>
    </source>
</evidence>
<dbReference type="Proteomes" id="UP000324896">
    <property type="component" value="Unassembled WGS sequence"/>
</dbReference>
<dbReference type="NCBIfam" id="NF002528">
    <property type="entry name" value="PRK01966.1-4"/>
    <property type="match status" value="1"/>
</dbReference>
<reference evidence="28 31" key="1">
    <citation type="submission" date="2016-10" db="EMBL/GenBank/DDBJ databases">
        <authorList>
            <person name="Varghese N."/>
            <person name="Submissions S."/>
        </authorList>
    </citation>
    <scope>NUCLEOTIDE SEQUENCE [LARGE SCALE GENOMIC DNA]</scope>
    <source>
        <strain evidence="28 31">WG10</strain>
    </source>
</reference>
<evidence type="ECO:0000256" key="16">
    <source>
        <dbReference type="ARBA" id="ARBA00023316"/>
    </source>
</evidence>
<keyword evidence="8 22" id="KW-0436">Ligase</keyword>
<dbReference type="PIRSF" id="PIRSF039102">
    <property type="entry name" value="Ddl/VanB"/>
    <property type="match status" value="1"/>
</dbReference>
<evidence type="ECO:0000256" key="10">
    <source>
        <dbReference type="ARBA" id="ARBA00022741"/>
    </source>
</evidence>
<dbReference type="PROSITE" id="PS00843">
    <property type="entry name" value="DALA_DALA_LIGASE_1"/>
    <property type="match status" value="1"/>
</dbReference>
<dbReference type="PANTHER" id="PTHR23132:SF25">
    <property type="entry name" value="D-ALANINE--D-ALANINE LIGASE A"/>
    <property type="match status" value="1"/>
</dbReference>
<protein>
    <recommendedName>
        <fullName evidence="19 22">D-alanine--D-alanine ligase</fullName>
        <ecNumber evidence="6 22">6.3.2.4</ecNumber>
    </recommendedName>
    <alternativeName>
        <fullName evidence="21 22">D-Ala-D-Ala ligase</fullName>
    </alternativeName>
    <alternativeName>
        <fullName evidence="20 22">D-alanylalanine synthetase</fullName>
    </alternativeName>
</protein>
<evidence type="ECO:0000256" key="2">
    <source>
        <dbReference type="ARBA" id="ARBA00003921"/>
    </source>
</evidence>
<evidence type="ECO:0000256" key="20">
    <source>
        <dbReference type="ARBA" id="ARBA00076288"/>
    </source>
</evidence>
<evidence type="ECO:0000256" key="13">
    <source>
        <dbReference type="ARBA" id="ARBA00022960"/>
    </source>
</evidence>
<dbReference type="PROSITE" id="PS50975">
    <property type="entry name" value="ATP_GRASP"/>
    <property type="match status" value="1"/>
</dbReference>
<dbReference type="GO" id="GO:0005524">
    <property type="term" value="F:ATP binding"/>
    <property type="evidence" value="ECO:0007669"/>
    <property type="project" value="UniProtKB-UniRule"/>
</dbReference>
<dbReference type="Pfam" id="PF07478">
    <property type="entry name" value="Dala_Dala_lig_C"/>
    <property type="match status" value="1"/>
</dbReference>